<dbReference type="InterPro" id="IPR037873">
    <property type="entry name" value="BamE-like"/>
</dbReference>
<evidence type="ECO:0008006" key="5">
    <source>
        <dbReference type="Google" id="ProtNLM"/>
    </source>
</evidence>
<organism evidence="3 4">
    <name type="scientific">Synoicihabitans lomoniglobus</name>
    <dbReference type="NCBI Taxonomy" id="2909285"/>
    <lineage>
        <taxon>Bacteria</taxon>
        <taxon>Pseudomonadati</taxon>
        <taxon>Verrucomicrobiota</taxon>
        <taxon>Opitutia</taxon>
        <taxon>Opitutales</taxon>
        <taxon>Opitutaceae</taxon>
        <taxon>Synoicihabitans</taxon>
    </lineage>
</organism>
<gene>
    <name evidence="3" type="ORF">PXH66_21855</name>
</gene>
<feature type="chain" id="PRO_5041921362" description="Lipoprotein" evidence="2">
    <location>
        <begin position="27"/>
        <end position="130"/>
    </location>
</feature>
<sequence length="130" mass="14502">MNTRQTLRGVAVATAWVLLVSGCAVINSHQDSHFSGNRVSTETLNKVQPGVTTESWLVATLGEPSRKDQVDPGTKILRYTSKHVTRIDTELLLVLDTSSRKEDITTVFFEIQDGVLSRYWSENEKSSHRG</sequence>
<dbReference type="EMBL" id="CP119075">
    <property type="protein sequence ID" value="WED65002.1"/>
    <property type="molecule type" value="Genomic_DNA"/>
</dbReference>
<dbReference type="AlphaFoldDB" id="A0AAF0A1G7"/>
<evidence type="ECO:0000313" key="4">
    <source>
        <dbReference type="Proteomes" id="UP001218638"/>
    </source>
</evidence>
<dbReference type="Gene3D" id="3.30.1450.10">
    <property type="match status" value="1"/>
</dbReference>
<name>A0AAF0A1G7_9BACT</name>
<reference evidence="3" key="1">
    <citation type="submission" date="2023-03" db="EMBL/GenBank/DDBJ databases">
        <title>Lomoglobus Profundus gen. nov., sp. nov., a novel member of the phylum Verrucomicrobia, isolated from deep-marine sediment of South China Sea.</title>
        <authorList>
            <person name="Ahmad T."/>
            <person name="Ishaq S.E."/>
            <person name="Wang F."/>
        </authorList>
    </citation>
    <scope>NUCLEOTIDE SEQUENCE</scope>
    <source>
        <strain evidence="3">LMO-M01</strain>
    </source>
</reference>
<feature type="signal peptide" evidence="2">
    <location>
        <begin position="1"/>
        <end position="26"/>
    </location>
</feature>
<dbReference type="Proteomes" id="UP001218638">
    <property type="component" value="Chromosome"/>
</dbReference>
<evidence type="ECO:0000313" key="3">
    <source>
        <dbReference type="EMBL" id="WED65002.1"/>
    </source>
</evidence>
<dbReference type="KEGG" id="slom:PXH66_21855"/>
<dbReference type="PROSITE" id="PS51257">
    <property type="entry name" value="PROKAR_LIPOPROTEIN"/>
    <property type="match status" value="1"/>
</dbReference>
<protein>
    <recommendedName>
        <fullName evidence="5">Lipoprotein</fullName>
    </recommendedName>
</protein>
<evidence type="ECO:0000256" key="1">
    <source>
        <dbReference type="ARBA" id="ARBA00022729"/>
    </source>
</evidence>
<keyword evidence="1 2" id="KW-0732">Signal</keyword>
<keyword evidence="4" id="KW-1185">Reference proteome</keyword>
<dbReference type="RefSeq" id="WP_330928346.1">
    <property type="nucleotide sequence ID" value="NZ_CP119075.1"/>
</dbReference>
<proteinExistence type="predicted"/>
<evidence type="ECO:0000256" key="2">
    <source>
        <dbReference type="SAM" id="SignalP"/>
    </source>
</evidence>
<accession>A0AAF0A1G7</accession>